<evidence type="ECO:0000313" key="1">
    <source>
        <dbReference type="EMBL" id="EJK66808.1"/>
    </source>
</evidence>
<gene>
    <name evidence="1" type="ORF">THAOC_12232</name>
</gene>
<proteinExistence type="predicted"/>
<dbReference type="EMBL" id="AGNL01014214">
    <property type="protein sequence ID" value="EJK66808.1"/>
    <property type="molecule type" value="Genomic_DNA"/>
</dbReference>
<dbReference type="Proteomes" id="UP000266841">
    <property type="component" value="Unassembled WGS sequence"/>
</dbReference>
<reference evidence="1 2" key="1">
    <citation type="journal article" date="2012" name="Genome Biol.">
        <title>Genome and low-iron response of an oceanic diatom adapted to chronic iron limitation.</title>
        <authorList>
            <person name="Lommer M."/>
            <person name="Specht M."/>
            <person name="Roy A.S."/>
            <person name="Kraemer L."/>
            <person name="Andreson R."/>
            <person name="Gutowska M.A."/>
            <person name="Wolf J."/>
            <person name="Bergner S.V."/>
            <person name="Schilhabel M.B."/>
            <person name="Klostermeier U.C."/>
            <person name="Beiko R.G."/>
            <person name="Rosenstiel P."/>
            <person name="Hippler M."/>
            <person name="Laroche J."/>
        </authorList>
    </citation>
    <scope>NUCLEOTIDE SEQUENCE [LARGE SCALE GENOMIC DNA]</scope>
    <source>
        <strain evidence="1 2">CCMP1005</strain>
    </source>
</reference>
<organism evidence="1 2">
    <name type="scientific">Thalassiosira oceanica</name>
    <name type="common">Marine diatom</name>
    <dbReference type="NCBI Taxonomy" id="159749"/>
    <lineage>
        <taxon>Eukaryota</taxon>
        <taxon>Sar</taxon>
        <taxon>Stramenopiles</taxon>
        <taxon>Ochrophyta</taxon>
        <taxon>Bacillariophyta</taxon>
        <taxon>Coscinodiscophyceae</taxon>
        <taxon>Thalassiosirophycidae</taxon>
        <taxon>Thalassiosirales</taxon>
        <taxon>Thalassiosiraceae</taxon>
        <taxon>Thalassiosira</taxon>
    </lineage>
</organism>
<accession>K0SKK2</accession>
<comment type="caution">
    <text evidence="1">The sequence shown here is derived from an EMBL/GenBank/DDBJ whole genome shotgun (WGS) entry which is preliminary data.</text>
</comment>
<dbReference type="OrthoDB" id="545910at2759"/>
<sequence length="144" mass="15632">MVTTGPSPPWEPFVVDRELGCFSYHLPHSKASTLSPGGLSDNLLSSWFESLHPSVYRHEPSGHAWTDASYKGQTLLRKTAWHTLDGGCSCAYGYSDTWQEQIRSGQMQGVLAAVTETVARALPRGEELGNCVNLNYYPSGGGVG</sequence>
<name>K0SKK2_THAOC</name>
<dbReference type="AlphaFoldDB" id="K0SKK2"/>
<feature type="non-terminal residue" evidence="1">
    <location>
        <position position="144"/>
    </location>
</feature>
<evidence type="ECO:0000313" key="2">
    <source>
        <dbReference type="Proteomes" id="UP000266841"/>
    </source>
</evidence>
<protein>
    <submittedName>
        <fullName evidence="1">Uncharacterized protein</fullName>
    </submittedName>
</protein>
<keyword evidence="2" id="KW-1185">Reference proteome</keyword>